<dbReference type="AlphaFoldDB" id="A0A846ZNM9"/>
<feature type="transmembrane region" description="Helical" evidence="1">
    <location>
        <begin position="30"/>
        <end position="51"/>
    </location>
</feature>
<evidence type="ECO:0000313" key="2">
    <source>
        <dbReference type="EMBL" id="NKZ39482.1"/>
    </source>
</evidence>
<evidence type="ECO:0008006" key="4">
    <source>
        <dbReference type="Google" id="ProtNLM"/>
    </source>
</evidence>
<dbReference type="EMBL" id="JAAZQD010000004">
    <property type="protein sequence ID" value="NKZ39482.1"/>
    <property type="molecule type" value="Genomic_DNA"/>
</dbReference>
<sequence length="124" mass="13707">MRRATLTTTVAAILIGLVLLCIEATPALTGLFFAPFALGPLCITLLLALLFSERRAEAILLASTVLYMAWFGYLYMDIFHWHPDPQSAIGLLLAGLYALPVMLAFWAVAGRRQHIANHQPIKRT</sequence>
<dbReference type="Proteomes" id="UP000541636">
    <property type="component" value="Unassembled WGS sequence"/>
</dbReference>
<name>A0A846ZNM9_9GAMM</name>
<keyword evidence="1" id="KW-0472">Membrane</keyword>
<keyword evidence="1" id="KW-0812">Transmembrane</keyword>
<feature type="transmembrane region" description="Helical" evidence="1">
    <location>
        <begin position="88"/>
        <end position="109"/>
    </location>
</feature>
<dbReference type="RefSeq" id="WP_168609474.1">
    <property type="nucleotide sequence ID" value="NZ_JAAZQD010000004.1"/>
</dbReference>
<protein>
    <recommendedName>
        <fullName evidence="4">DUF2069 domain-containing protein</fullName>
    </recommendedName>
</protein>
<keyword evidence="3" id="KW-1185">Reference proteome</keyword>
<evidence type="ECO:0000256" key="1">
    <source>
        <dbReference type="SAM" id="Phobius"/>
    </source>
</evidence>
<keyword evidence="1" id="KW-1133">Transmembrane helix</keyword>
<organism evidence="2 3">
    <name type="scientific">Oleiagrimonas citrea</name>
    <dbReference type="NCBI Taxonomy" id="1665687"/>
    <lineage>
        <taxon>Bacteria</taxon>
        <taxon>Pseudomonadati</taxon>
        <taxon>Pseudomonadota</taxon>
        <taxon>Gammaproteobacteria</taxon>
        <taxon>Lysobacterales</taxon>
        <taxon>Rhodanobacteraceae</taxon>
        <taxon>Oleiagrimonas</taxon>
    </lineage>
</organism>
<evidence type="ECO:0000313" key="3">
    <source>
        <dbReference type="Proteomes" id="UP000541636"/>
    </source>
</evidence>
<feature type="transmembrane region" description="Helical" evidence="1">
    <location>
        <begin position="58"/>
        <end position="76"/>
    </location>
</feature>
<gene>
    <name evidence="2" type="ORF">HF690_11035</name>
</gene>
<reference evidence="2 3" key="1">
    <citation type="journal article" date="2017" name="Int. J. Syst. Evol. Microbiol.">
        <title>Oleiagrimonas citrea sp. nov., a marine bacterium isolated from tidal flat sediment and emended description of the genus Oleiagrimonas Fang et al. 2015 and Oleiagrimonas soli.</title>
        <authorList>
            <person name="Yang S.H."/>
            <person name="Seo H.S."/>
            <person name="Seong C.N."/>
            <person name="Kwon K.K."/>
        </authorList>
    </citation>
    <scope>NUCLEOTIDE SEQUENCE [LARGE SCALE GENOMIC DNA]</scope>
    <source>
        <strain evidence="2 3">MEBiC09124</strain>
    </source>
</reference>
<accession>A0A846ZNM9</accession>
<proteinExistence type="predicted"/>
<comment type="caution">
    <text evidence="2">The sequence shown here is derived from an EMBL/GenBank/DDBJ whole genome shotgun (WGS) entry which is preliminary data.</text>
</comment>